<dbReference type="EMBL" id="FXAF01000006">
    <property type="protein sequence ID" value="SMF53298.1"/>
    <property type="molecule type" value="Genomic_DNA"/>
</dbReference>
<accession>A0A1X7FJJ9</accession>
<evidence type="ECO:0000313" key="2">
    <source>
        <dbReference type="Proteomes" id="UP000192903"/>
    </source>
</evidence>
<keyword evidence="2" id="KW-1185">Reference proteome</keyword>
<gene>
    <name evidence="1" type="ORF">SAMN02982989_3191</name>
</gene>
<evidence type="ECO:0000313" key="1">
    <source>
        <dbReference type="EMBL" id="SMF53298.1"/>
    </source>
</evidence>
<proteinExistence type="predicted"/>
<protein>
    <submittedName>
        <fullName evidence="1">Uncharacterized protein</fullName>
    </submittedName>
</protein>
<dbReference type="Proteomes" id="UP000192903">
    <property type="component" value="Unassembled WGS sequence"/>
</dbReference>
<dbReference type="AlphaFoldDB" id="A0A1X7FJJ9"/>
<sequence length="278" mass="32512">MCSSTPPPLTKRNARGFCMADAASSTSLRVPANSCLYCGEPVARETRVSREYCSDECFAERKRTLRKNPSKPICSLCNCEFERTSNRQKYCVGCREAKTRKYTAEYKAINYDAILVSRRAHMRKVRKDDPETFRERNRKWWAENIDAIRDRRSTPEARLKKAYYARQRYAADPSLAVHARMASAIYQAIREKKGGRKWEHVVGYTLEDLVRHIERQFLPGMSWSNMGEWHIDHIVPKSSFLYEDDEDPDFKACWALTNLRPLWADANQKKHAKRIYLI</sequence>
<name>A0A1X7FJJ9_9HYPH</name>
<organism evidence="1 2">
    <name type="scientific">Xaviernesmea oryzae</name>
    <dbReference type="NCBI Taxonomy" id="464029"/>
    <lineage>
        <taxon>Bacteria</taxon>
        <taxon>Pseudomonadati</taxon>
        <taxon>Pseudomonadota</taxon>
        <taxon>Alphaproteobacteria</taxon>
        <taxon>Hyphomicrobiales</taxon>
        <taxon>Rhizobiaceae</taxon>
        <taxon>Rhizobium/Agrobacterium group</taxon>
        <taxon>Xaviernesmea</taxon>
    </lineage>
</organism>
<dbReference type="STRING" id="464029.SAMN02982989_3191"/>
<reference evidence="2" key="1">
    <citation type="submission" date="2017-04" db="EMBL/GenBank/DDBJ databases">
        <authorList>
            <person name="Varghese N."/>
            <person name="Submissions S."/>
        </authorList>
    </citation>
    <scope>NUCLEOTIDE SEQUENCE [LARGE SCALE GENOMIC DNA]</scope>
    <source>
        <strain evidence="2">B4P</strain>
    </source>
</reference>